<reference evidence="2 3" key="1">
    <citation type="submission" date="2015-09" db="EMBL/GenBank/DDBJ databases">
        <title>Sorangium comparison.</title>
        <authorList>
            <person name="Zaburannyi N."/>
            <person name="Bunk B."/>
            <person name="Overmann J."/>
            <person name="Mueller R."/>
        </authorList>
    </citation>
    <scope>NUCLEOTIDE SEQUENCE [LARGE SCALE GENOMIC DNA]</scope>
    <source>
        <strain evidence="2 3">So ce26</strain>
    </source>
</reference>
<dbReference type="OrthoDB" id="8115254at2"/>
<evidence type="ECO:0000256" key="1">
    <source>
        <dbReference type="SAM" id="SignalP"/>
    </source>
</evidence>
<proteinExistence type="predicted"/>
<gene>
    <name evidence="2" type="ORF">SOCE26_082890</name>
</gene>
<evidence type="ECO:0000313" key="2">
    <source>
        <dbReference type="EMBL" id="AUX46780.1"/>
    </source>
</evidence>
<keyword evidence="1" id="KW-0732">Signal</keyword>
<name>A0A2L0F5D9_SORCE</name>
<accession>A0A2L0F5D9</accession>
<dbReference type="Proteomes" id="UP000238348">
    <property type="component" value="Chromosome"/>
</dbReference>
<evidence type="ECO:0000313" key="3">
    <source>
        <dbReference type="Proteomes" id="UP000238348"/>
    </source>
</evidence>
<sequence>MIFRHFSKLSLIATISAVGASFMGACTAGPPSDDLAGDGDLELTQEGQEALACSPIPNISLERSLIVTDAAALAKFPLDTVLDHLLSTASAGPSALELYQRWWDSQNDTAGAVFPDAIHCDADGSTINGFPVQCPRNEGSLASSDPFDSAATNPDFMKPVAIVNRFDLAPLDGAHCGEYRIIYAKRSSGVLDRNLIILEAQLPNPNPECGIAACRPVAEFWANLTSTNNAVDRANALETFYYDGIPGFAPALHPDHFAEGAGQIRTNQFMSGPNDQIWQLREFKLEKAYDGPGGAARLFFKPTTVKENPFGELFNVNFSDSRTASFQTDFISRVEPLIPAGSNVNQIVMKTPELFNAGQSNSQGTENEYAFHLNAGGANNTFIQAINAEVASMSPPPPLPVSAVQVADRATTQSCGGCHQTSSGDYLGGFHTWPQHLSAFSFVHVDENSVLSKPLVETFLPHRKNVLQSYLQSTTCDACTSSVTASASSSEGIAGTLGGSTTH</sequence>
<dbReference type="RefSeq" id="WP_104984911.1">
    <property type="nucleotide sequence ID" value="NZ_CP012673.1"/>
</dbReference>
<dbReference type="EMBL" id="CP012673">
    <property type="protein sequence ID" value="AUX46780.1"/>
    <property type="molecule type" value="Genomic_DNA"/>
</dbReference>
<feature type="chain" id="PRO_5014824031" description="Secreted protein" evidence="1">
    <location>
        <begin position="29"/>
        <end position="503"/>
    </location>
</feature>
<evidence type="ECO:0008006" key="4">
    <source>
        <dbReference type="Google" id="ProtNLM"/>
    </source>
</evidence>
<dbReference type="AlphaFoldDB" id="A0A2L0F5D9"/>
<protein>
    <recommendedName>
        <fullName evidence="4">Secreted protein</fullName>
    </recommendedName>
</protein>
<organism evidence="2 3">
    <name type="scientific">Sorangium cellulosum</name>
    <name type="common">Polyangium cellulosum</name>
    <dbReference type="NCBI Taxonomy" id="56"/>
    <lineage>
        <taxon>Bacteria</taxon>
        <taxon>Pseudomonadati</taxon>
        <taxon>Myxococcota</taxon>
        <taxon>Polyangia</taxon>
        <taxon>Polyangiales</taxon>
        <taxon>Polyangiaceae</taxon>
        <taxon>Sorangium</taxon>
    </lineage>
</organism>
<feature type="signal peptide" evidence="1">
    <location>
        <begin position="1"/>
        <end position="28"/>
    </location>
</feature>
<dbReference type="PROSITE" id="PS51257">
    <property type="entry name" value="PROKAR_LIPOPROTEIN"/>
    <property type="match status" value="1"/>
</dbReference>